<dbReference type="SUPFAM" id="SSF102114">
    <property type="entry name" value="Radical SAM enzymes"/>
    <property type="match status" value="1"/>
</dbReference>
<dbReference type="CDD" id="cd01335">
    <property type="entry name" value="Radical_SAM"/>
    <property type="match status" value="1"/>
</dbReference>
<evidence type="ECO:0000256" key="4">
    <source>
        <dbReference type="ARBA" id="ARBA00022723"/>
    </source>
</evidence>
<dbReference type="KEGG" id="sap:Sulac_3354"/>
<evidence type="ECO:0000256" key="7">
    <source>
        <dbReference type="ARBA" id="ARBA00023150"/>
    </source>
</evidence>
<evidence type="ECO:0000256" key="6">
    <source>
        <dbReference type="ARBA" id="ARBA00023014"/>
    </source>
</evidence>
<dbReference type="GO" id="GO:0006777">
    <property type="term" value="P:Mo-molybdopterin cofactor biosynthetic process"/>
    <property type="evidence" value="ECO:0007669"/>
    <property type="project" value="UniProtKB-KW"/>
</dbReference>
<dbReference type="InterPro" id="IPR013785">
    <property type="entry name" value="Aldolase_TIM"/>
</dbReference>
<evidence type="ECO:0000256" key="5">
    <source>
        <dbReference type="ARBA" id="ARBA00023004"/>
    </source>
</evidence>
<evidence type="ECO:0000313" key="9">
    <source>
        <dbReference type="EMBL" id="AEW06800.1"/>
    </source>
</evidence>
<name>G8TTP1_SULAD</name>
<evidence type="ECO:0000256" key="3">
    <source>
        <dbReference type="ARBA" id="ARBA00022691"/>
    </source>
</evidence>
<dbReference type="SMART" id="SM00729">
    <property type="entry name" value="Elp3"/>
    <property type="match status" value="1"/>
</dbReference>
<dbReference type="GO" id="GO:0051539">
    <property type="term" value="F:4 iron, 4 sulfur cluster binding"/>
    <property type="evidence" value="ECO:0007669"/>
    <property type="project" value="UniProtKB-KW"/>
</dbReference>
<feature type="domain" description="Radical SAM core" evidence="8">
    <location>
        <begin position="1"/>
        <end position="216"/>
    </location>
</feature>
<sequence length="216" mass="23661">MGRPLRDLRISLTDRCNFRCVYCMLREVFGTAAHFLPDEALLTGKEIVRLAQIFVRLGVRKIRLTGGEPWLRPDLEDLVGDLARIEGIEEIALTTNGATLNMAKALRLKAAGLTRVTVSLDSLDSRRFGRINGVNFPVERVLAAIQAATSAGLTPVKGNVVIKRGMNDEDIVPLADYFRFSGHVVRFIEFMGGGGHGDFGGRLGGRPARSGKKTNR</sequence>
<dbReference type="PANTHER" id="PTHR22960">
    <property type="entry name" value="MOLYBDOPTERIN COFACTOR SYNTHESIS PROTEIN A"/>
    <property type="match status" value="1"/>
</dbReference>
<dbReference type="SFLD" id="SFLDG01386">
    <property type="entry name" value="main_SPASM_domain-containing"/>
    <property type="match status" value="1"/>
</dbReference>
<dbReference type="PATRIC" id="fig|679936.5.peg.3473"/>
<dbReference type="HOGENOM" id="CLU_009273_9_1_9"/>
<keyword evidence="7" id="KW-0501">Molybdenum cofactor biosynthesis</keyword>
<keyword evidence="10" id="KW-1185">Reference proteome</keyword>
<dbReference type="Gene3D" id="3.20.20.70">
    <property type="entry name" value="Aldolase class I"/>
    <property type="match status" value="1"/>
</dbReference>
<dbReference type="AlphaFoldDB" id="G8TTP1"/>
<dbReference type="STRING" id="679936.Sulac_3354"/>
<dbReference type="InterPro" id="IPR058240">
    <property type="entry name" value="rSAM_sf"/>
</dbReference>
<keyword evidence="4" id="KW-0479">Metal-binding</keyword>
<dbReference type="PROSITE" id="PS01305">
    <property type="entry name" value="MOAA_NIFB_PQQE"/>
    <property type="match status" value="1"/>
</dbReference>
<dbReference type="EMBL" id="CP003179">
    <property type="protein sequence ID" value="AEW06800.1"/>
    <property type="molecule type" value="Genomic_DNA"/>
</dbReference>
<proteinExistence type="predicted"/>
<protein>
    <submittedName>
        <fullName evidence="9">Radical SAM domain protein</fullName>
    </submittedName>
</protein>
<dbReference type="InterPro" id="IPR050105">
    <property type="entry name" value="MoCo_biosynth_MoaA/MoaC"/>
</dbReference>
<evidence type="ECO:0000259" key="8">
    <source>
        <dbReference type="PROSITE" id="PS51918"/>
    </source>
</evidence>
<organism evidence="9 10">
    <name type="scientific">Sulfobacillus acidophilus (strain ATCC 700253 / DSM 10332 / NAL)</name>
    <dbReference type="NCBI Taxonomy" id="679936"/>
    <lineage>
        <taxon>Bacteria</taxon>
        <taxon>Bacillati</taxon>
        <taxon>Bacillota</taxon>
        <taxon>Clostridia</taxon>
        <taxon>Eubacteriales</taxon>
        <taxon>Clostridiales Family XVII. Incertae Sedis</taxon>
        <taxon>Sulfobacillus</taxon>
    </lineage>
</organism>
<evidence type="ECO:0000313" key="10">
    <source>
        <dbReference type="Proteomes" id="UP000005439"/>
    </source>
</evidence>
<dbReference type="InterPro" id="IPR006638">
    <property type="entry name" value="Elp3/MiaA/NifB-like_rSAM"/>
</dbReference>
<keyword evidence="5" id="KW-0408">Iron</keyword>
<dbReference type="Pfam" id="PF04055">
    <property type="entry name" value="Radical_SAM"/>
    <property type="match status" value="1"/>
</dbReference>
<dbReference type="GO" id="GO:0061798">
    <property type="term" value="F:GTP 3',8'-cyclase activity"/>
    <property type="evidence" value="ECO:0007669"/>
    <property type="project" value="TreeGrafter"/>
</dbReference>
<evidence type="ECO:0000256" key="2">
    <source>
        <dbReference type="ARBA" id="ARBA00022485"/>
    </source>
</evidence>
<gene>
    <name evidence="9" type="ordered locus">Sulac_3354</name>
</gene>
<dbReference type="Proteomes" id="UP000005439">
    <property type="component" value="Chromosome"/>
</dbReference>
<accession>G8TTP1</accession>
<comment type="cofactor">
    <cofactor evidence="1">
        <name>[4Fe-4S] cluster</name>
        <dbReference type="ChEBI" id="CHEBI:49883"/>
    </cofactor>
</comment>
<keyword evidence="3" id="KW-0949">S-adenosyl-L-methionine</keyword>
<reference evidence="9 10" key="2">
    <citation type="journal article" date="2012" name="Stand. Genomic Sci.">
        <title>Complete genome sequence of the moderately thermophilic mineral-sulfide-oxidizing firmicute Sulfobacillus acidophilus type strain (NAL(T)).</title>
        <authorList>
            <person name="Anderson I."/>
            <person name="Chertkov O."/>
            <person name="Chen A."/>
            <person name="Saunders E."/>
            <person name="Lapidus A."/>
            <person name="Nolan M."/>
            <person name="Lucas S."/>
            <person name="Hammon N."/>
            <person name="Deshpande S."/>
            <person name="Cheng J.F."/>
            <person name="Han C."/>
            <person name="Tapia R."/>
            <person name="Goodwin L.A."/>
            <person name="Pitluck S."/>
            <person name="Liolios K."/>
            <person name="Pagani I."/>
            <person name="Ivanova N."/>
            <person name="Mikhailova N."/>
            <person name="Pati A."/>
            <person name="Palaniappan K."/>
            <person name="Land M."/>
            <person name="Pan C."/>
            <person name="Rohde M."/>
            <person name="Pukall R."/>
            <person name="Goker M."/>
            <person name="Detter J.C."/>
            <person name="Woyke T."/>
            <person name="Bristow J."/>
            <person name="Eisen J.A."/>
            <person name="Markowitz V."/>
            <person name="Hugenholtz P."/>
            <person name="Kyrpides N.C."/>
            <person name="Klenk H.P."/>
            <person name="Mavromatis K."/>
        </authorList>
    </citation>
    <scope>NUCLEOTIDE SEQUENCE [LARGE SCALE GENOMIC DNA]</scope>
    <source>
        <strain evidence="10">ATCC 700253 / DSM 10332 / NAL</strain>
    </source>
</reference>
<dbReference type="PROSITE" id="PS51918">
    <property type="entry name" value="RADICAL_SAM"/>
    <property type="match status" value="1"/>
</dbReference>
<dbReference type="SFLD" id="SFLDS00029">
    <property type="entry name" value="Radical_SAM"/>
    <property type="match status" value="1"/>
</dbReference>
<dbReference type="GO" id="GO:0046872">
    <property type="term" value="F:metal ion binding"/>
    <property type="evidence" value="ECO:0007669"/>
    <property type="project" value="UniProtKB-KW"/>
</dbReference>
<dbReference type="InterPro" id="IPR007197">
    <property type="entry name" value="rSAM"/>
</dbReference>
<keyword evidence="2" id="KW-0004">4Fe-4S</keyword>
<evidence type="ECO:0000256" key="1">
    <source>
        <dbReference type="ARBA" id="ARBA00001966"/>
    </source>
</evidence>
<dbReference type="InterPro" id="IPR000385">
    <property type="entry name" value="MoaA_NifB_PqqE_Fe-S-bd_CS"/>
</dbReference>
<keyword evidence="6" id="KW-0411">Iron-sulfur</keyword>
<reference evidence="10" key="1">
    <citation type="submission" date="2011-12" db="EMBL/GenBank/DDBJ databases">
        <title>The complete genome of chromosome of Sulfobacillus acidophilus DSM 10332.</title>
        <authorList>
            <person name="Lucas S."/>
            <person name="Han J."/>
            <person name="Lapidus A."/>
            <person name="Bruce D."/>
            <person name="Goodwin L."/>
            <person name="Pitluck S."/>
            <person name="Peters L."/>
            <person name="Kyrpides N."/>
            <person name="Mavromatis K."/>
            <person name="Ivanova N."/>
            <person name="Mikhailova N."/>
            <person name="Chertkov O."/>
            <person name="Saunders E."/>
            <person name="Detter J.C."/>
            <person name="Tapia R."/>
            <person name="Han C."/>
            <person name="Land M."/>
            <person name="Hauser L."/>
            <person name="Markowitz V."/>
            <person name="Cheng J.-F."/>
            <person name="Hugenholtz P."/>
            <person name="Woyke T."/>
            <person name="Wu D."/>
            <person name="Pukall R."/>
            <person name="Gehrich-Schroeter G."/>
            <person name="Schneider S."/>
            <person name="Klenk H.-P."/>
            <person name="Eisen J.A."/>
        </authorList>
    </citation>
    <scope>NUCLEOTIDE SEQUENCE [LARGE SCALE GENOMIC DNA]</scope>
    <source>
        <strain evidence="10">ATCC 700253 / DSM 10332 / NAL</strain>
    </source>
</reference>
<dbReference type="GO" id="GO:0061799">
    <property type="term" value="F:cyclic pyranopterin monophosphate synthase activity"/>
    <property type="evidence" value="ECO:0007669"/>
    <property type="project" value="TreeGrafter"/>
</dbReference>
<dbReference type="PANTHER" id="PTHR22960:SF0">
    <property type="entry name" value="MOLYBDENUM COFACTOR BIOSYNTHESIS PROTEIN 1"/>
    <property type="match status" value="1"/>
</dbReference>
<dbReference type="SFLD" id="SFLDG01067">
    <property type="entry name" value="SPASM/twitch_domain_containing"/>
    <property type="match status" value="1"/>
</dbReference>